<keyword evidence="9" id="KW-1185">Reference proteome</keyword>
<feature type="transmembrane region" description="Helical" evidence="7">
    <location>
        <begin position="245"/>
        <end position="268"/>
    </location>
</feature>
<evidence type="ECO:0000256" key="1">
    <source>
        <dbReference type="ARBA" id="ARBA00004141"/>
    </source>
</evidence>
<feature type="transmembrane region" description="Helical" evidence="7">
    <location>
        <begin position="169"/>
        <end position="189"/>
    </location>
</feature>
<dbReference type="PANTHER" id="PTHR43337:SF2">
    <property type="entry name" value="XANTHINE_URACIL PERMEASE"/>
    <property type="match status" value="1"/>
</dbReference>
<sequence length="428" mass="45586">MGKIKIFDRNQTGFSVKTEIIAGLTSFFAISYILIVNPMILKDAGMPVAITFFATAISSALGCLIMALFADAPVVLTPGMGVNAFFTYTLVTGMHLTWQQALTISLFSGIVYVIVAFTKLSRILSDKIPLNLKKGITVGIGLFLVELGLEKAEIIKSGGSRSLLSFGSITDPATIVAFIGIVICLFLMVKRVPGDFLIGIIITTVIAKLLGVKSSNATTVSINDIGQFTHALFQFDFNHFFNTKFLIAVFSMSMILIFESMGLLEGLLTDPRKFQKSFQASSMTALLSAGLSTSPTVAAAESASGIQSGGKTGLTALTSGIMFAVSIFVAPLIAMIPQAAISPVIIITGALMMKELANIKMAALDDWFPAFLIITLIPLTGSISTGLEFGFIAYPLVKIFAKKTDELNPAIVTVSILFLLNLILSATI</sequence>
<dbReference type="Proteomes" id="UP001597191">
    <property type="component" value="Unassembled WGS sequence"/>
</dbReference>
<evidence type="ECO:0000256" key="2">
    <source>
        <dbReference type="ARBA" id="ARBA00005697"/>
    </source>
</evidence>
<evidence type="ECO:0000313" key="9">
    <source>
        <dbReference type="Proteomes" id="UP001597191"/>
    </source>
</evidence>
<feature type="transmembrane region" description="Helical" evidence="7">
    <location>
        <begin position="196"/>
        <end position="212"/>
    </location>
</feature>
<organism evidence="8 9">
    <name type="scientific">Lapidilactobacillus gannanensis</name>
    <dbReference type="NCBI Taxonomy" id="2486002"/>
    <lineage>
        <taxon>Bacteria</taxon>
        <taxon>Bacillati</taxon>
        <taxon>Bacillota</taxon>
        <taxon>Bacilli</taxon>
        <taxon>Lactobacillales</taxon>
        <taxon>Lactobacillaceae</taxon>
        <taxon>Lapidilactobacillus</taxon>
    </lineage>
</organism>
<dbReference type="Pfam" id="PF00860">
    <property type="entry name" value="Xan_ur_permease"/>
    <property type="match status" value="1"/>
</dbReference>
<keyword evidence="4 7" id="KW-0812">Transmembrane</keyword>
<keyword evidence="6 7" id="KW-0472">Membrane</keyword>
<feature type="transmembrane region" description="Helical" evidence="7">
    <location>
        <begin position="407"/>
        <end position="424"/>
    </location>
</feature>
<dbReference type="InterPro" id="IPR045018">
    <property type="entry name" value="Azg-like"/>
</dbReference>
<feature type="transmembrane region" description="Helical" evidence="7">
    <location>
        <begin position="367"/>
        <end position="387"/>
    </location>
</feature>
<comment type="caution">
    <text evidence="8">The sequence shown here is derived from an EMBL/GenBank/DDBJ whole genome shotgun (WGS) entry which is preliminary data.</text>
</comment>
<evidence type="ECO:0000256" key="4">
    <source>
        <dbReference type="ARBA" id="ARBA00022692"/>
    </source>
</evidence>
<keyword evidence="5 7" id="KW-1133">Transmembrane helix</keyword>
<evidence type="ECO:0000256" key="3">
    <source>
        <dbReference type="ARBA" id="ARBA00022448"/>
    </source>
</evidence>
<evidence type="ECO:0000313" key="8">
    <source>
        <dbReference type="EMBL" id="MFD1411801.1"/>
    </source>
</evidence>
<keyword evidence="3" id="KW-0813">Transport</keyword>
<protein>
    <submittedName>
        <fullName evidence="8">NCS2 family permease</fullName>
    </submittedName>
</protein>
<comment type="subcellular location">
    <subcellularLocation>
        <location evidence="1">Membrane</location>
        <topology evidence="1">Multi-pass membrane protein</topology>
    </subcellularLocation>
</comment>
<reference evidence="9" key="1">
    <citation type="journal article" date="2019" name="Int. J. Syst. Evol. Microbiol.">
        <title>The Global Catalogue of Microorganisms (GCM) 10K type strain sequencing project: providing services to taxonomists for standard genome sequencing and annotation.</title>
        <authorList>
            <consortium name="The Broad Institute Genomics Platform"/>
            <consortium name="The Broad Institute Genome Sequencing Center for Infectious Disease"/>
            <person name="Wu L."/>
            <person name="Ma J."/>
        </authorList>
    </citation>
    <scope>NUCLEOTIDE SEQUENCE [LARGE SCALE GENOMIC DNA]</scope>
    <source>
        <strain evidence="9">CCM 8937</strain>
    </source>
</reference>
<feature type="transmembrane region" description="Helical" evidence="7">
    <location>
        <begin position="20"/>
        <end position="41"/>
    </location>
</feature>
<dbReference type="EMBL" id="JBHTOH010000088">
    <property type="protein sequence ID" value="MFD1411801.1"/>
    <property type="molecule type" value="Genomic_DNA"/>
</dbReference>
<feature type="transmembrane region" description="Helical" evidence="7">
    <location>
        <begin position="98"/>
        <end position="118"/>
    </location>
</feature>
<evidence type="ECO:0000256" key="6">
    <source>
        <dbReference type="ARBA" id="ARBA00023136"/>
    </source>
</evidence>
<comment type="similarity">
    <text evidence="2">Belongs to the nucleobase:cation symporter-2 (NCS2) (TC 2.A.40) family. Azg-like subfamily.</text>
</comment>
<proteinExistence type="inferred from homology"/>
<evidence type="ECO:0000256" key="7">
    <source>
        <dbReference type="SAM" id="Phobius"/>
    </source>
</evidence>
<evidence type="ECO:0000256" key="5">
    <source>
        <dbReference type="ARBA" id="ARBA00022989"/>
    </source>
</evidence>
<dbReference type="PANTHER" id="PTHR43337">
    <property type="entry name" value="XANTHINE/URACIL PERMEASE C887.17-RELATED"/>
    <property type="match status" value="1"/>
</dbReference>
<feature type="transmembrane region" description="Helical" evidence="7">
    <location>
        <begin position="48"/>
        <end position="70"/>
    </location>
</feature>
<accession>A0ABW4BPU1</accession>
<name>A0ABW4BPU1_9LACO</name>
<gene>
    <name evidence="8" type="ORF">ACFQ4R_09415</name>
</gene>
<feature type="transmembrane region" description="Helical" evidence="7">
    <location>
        <begin position="320"/>
        <end position="346"/>
    </location>
</feature>
<dbReference type="InterPro" id="IPR006043">
    <property type="entry name" value="NCS2"/>
</dbReference>
<dbReference type="RefSeq" id="WP_225420200.1">
    <property type="nucleotide sequence ID" value="NZ_JBHTOH010000088.1"/>
</dbReference>